<dbReference type="Proteomes" id="UP000253501">
    <property type="component" value="Unassembled WGS sequence"/>
</dbReference>
<protein>
    <submittedName>
        <fullName evidence="1">Uncharacterized protein</fullName>
    </submittedName>
</protein>
<dbReference type="RefSeq" id="WP_114136393.1">
    <property type="nucleotide sequence ID" value="NZ_CP068434.1"/>
</dbReference>
<proteinExistence type="predicted"/>
<gene>
    <name evidence="1" type="ORF">DDK22_38045</name>
</gene>
<comment type="caution">
    <text evidence="1">The sequence shown here is derived from an EMBL/GenBank/DDBJ whole genome shotgun (WGS) entry which is preliminary data.</text>
</comment>
<name>A0A367P6V9_CUPNE</name>
<evidence type="ECO:0000313" key="2">
    <source>
        <dbReference type="Proteomes" id="UP000253501"/>
    </source>
</evidence>
<dbReference type="EMBL" id="QDHA01000183">
    <property type="protein sequence ID" value="RCJ03304.1"/>
    <property type="molecule type" value="Genomic_DNA"/>
</dbReference>
<accession>A0A367P6V9</accession>
<dbReference type="AlphaFoldDB" id="A0A367P6V9"/>
<organism evidence="1 2">
    <name type="scientific">Cupriavidus necator</name>
    <name type="common">Alcaligenes eutrophus</name>
    <name type="synonym">Ralstonia eutropha</name>
    <dbReference type="NCBI Taxonomy" id="106590"/>
    <lineage>
        <taxon>Bacteria</taxon>
        <taxon>Pseudomonadati</taxon>
        <taxon>Pseudomonadota</taxon>
        <taxon>Betaproteobacteria</taxon>
        <taxon>Burkholderiales</taxon>
        <taxon>Burkholderiaceae</taxon>
        <taxon>Cupriavidus</taxon>
    </lineage>
</organism>
<reference evidence="1 2" key="1">
    <citation type="submission" date="2018-04" db="EMBL/GenBank/DDBJ databases">
        <title>Cupriavidus necator CR12 genome sequencing and assembly.</title>
        <authorList>
            <person name="Ben Fekih I."/>
            <person name="Mazhar H.S."/>
            <person name="Bello S.K."/>
            <person name="Rensing C."/>
        </authorList>
    </citation>
    <scope>NUCLEOTIDE SEQUENCE [LARGE SCALE GENOMIC DNA]</scope>
    <source>
        <strain evidence="1 2">CR12</strain>
    </source>
</reference>
<sequence>MLDTYSKAPSPREMGQAEFLAWLAEAKARAMAGGLLPTALPPQAALQAEEPQWEPASITVARFRHLCEQQGLEPAFTWVWNGRNRDGVLTLKRKADDKAIHFERYRRGTSRWSDAESDLQHLRAQSPRHLAIKRAVVYLKAL</sequence>
<evidence type="ECO:0000313" key="1">
    <source>
        <dbReference type="EMBL" id="RCJ03304.1"/>
    </source>
</evidence>